<dbReference type="STRING" id="326424.FRAAL5879"/>
<evidence type="ECO:0000256" key="1">
    <source>
        <dbReference type="SAM" id="MobiDB-lite"/>
    </source>
</evidence>
<keyword evidence="3" id="KW-1185">Reference proteome</keyword>
<name>Q0RDG5_FRAAA</name>
<sequence>MGQSLSREEGVHNLAELHAHPGPTPLVLRRRRGMASQRYHGTWELSHLLIQMRGTYARASRGGWDICVAKPRPRGRPCPALGGTGRAWCTHREVWPQRGARTSLGDGV</sequence>
<dbReference type="KEGG" id="fal:FRAAL5879"/>
<reference evidence="2 3" key="1">
    <citation type="journal article" date="2007" name="Genome Res.">
        <title>Genome characteristics of facultatively symbiotic Frankia sp. strains reflect host range and host plant biogeography.</title>
        <authorList>
            <person name="Normand P."/>
            <person name="Lapierre P."/>
            <person name="Tisa L.S."/>
            <person name="Gogarten J.P."/>
            <person name="Alloisio N."/>
            <person name="Bagnarol E."/>
            <person name="Bassi C.A."/>
            <person name="Berry A.M."/>
            <person name="Bickhart D.M."/>
            <person name="Choisne N."/>
            <person name="Couloux A."/>
            <person name="Cournoyer B."/>
            <person name="Cruveiller S."/>
            <person name="Daubin V."/>
            <person name="Demange N."/>
            <person name="Francino M.P."/>
            <person name="Goltsman E."/>
            <person name="Huang Y."/>
            <person name="Kopp O.R."/>
            <person name="Labarre L."/>
            <person name="Lapidus A."/>
            <person name="Lavire C."/>
            <person name="Marechal J."/>
            <person name="Martinez M."/>
            <person name="Mastronunzio J.E."/>
            <person name="Mullin B.C."/>
            <person name="Niemann J."/>
            <person name="Pujic P."/>
            <person name="Rawnsley T."/>
            <person name="Rouy Z."/>
            <person name="Schenowitz C."/>
            <person name="Sellstedt A."/>
            <person name="Tavares F."/>
            <person name="Tomkins J.P."/>
            <person name="Vallenet D."/>
            <person name="Valverde C."/>
            <person name="Wall L.G."/>
            <person name="Wang Y."/>
            <person name="Medigue C."/>
            <person name="Benson D.R."/>
        </authorList>
    </citation>
    <scope>NUCLEOTIDE SEQUENCE [LARGE SCALE GENOMIC DNA]</scope>
    <source>
        <strain evidence="3">DSM 45986 / CECT 9034 / ACN14a</strain>
    </source>
</reference>
<evidence type="ECO:0000313" key="3">
    <source>
        <dbReference type="Proteomes" id="UP000000657"/>
    </source>
</evidence>
<dbReference type="Proteomes" id="UP000000657">
    <property type="component" value="Chromosome"/>
</dbReference>
<dbReference type="HOGENOM" id="CLU_2193124_0_0_11"/>
<accession>Q0RDG5</accession>
<dbReference type="AlphaFoldDB" id="Q0RDG5"/>
<dbReference type="EMBL" id="CT573213">
    <property type="protein sequence ID" value="CAJ64504.1"/>
    <property type="molecule type" value="Genomic_DNA"/>
</dbReference>
<proteinExistence type="predicted"/>
<protein>
    <submittedName>
        <fullName evidence="2">Uncharacterized protein</fullName>
    </submittedName>
</protein>
<feature type="compositionally biased region" description="Basic and acidic residues" evidence="1">
    <location>
        <begin position="1"/>
        <end position="19"/>
    </location>
</feature>
<organism evidence="2 3">
    <name type="scientific">Frankia alni (strain DSM 45986 / CECT 9034 / ACN14a)</name>
    <dbReference type="NCBI Taxonomy" id="326424"/>
    <lineage>
        <taxon>Bacteria</taxon>
        <taxon>Bacillati</taxon>
        <taxon>Actinomycetota</taxon>
        <taxon>Actinomycetes</taxon>
        <taxon>Frankiales</taxon>
        <taxon>Frankiaceae</taxon>
        <taxon>Frankia</taxon>
    </lineage>
</organism>
<gene>
    <name evidence="2" type="ordered locus">FRAAL5879</name>
</gene>
<feature type="region of interest" description="Disordered" evidence="1">
    <location>
        <begin position="1"/>
        <end position="24"/>
    </location>
</feature>
<evidence type="ECO:0000313" key="2">
    <source>
        <dbReference type="EMBL" id="CAJ64504.1"/>
    </source>
</evidence>